<evidence type="ECO:0000313" key="2">
    <source>
        <dbReference type="EMBL" id="SVB54009.1"/>
    </source>
</evidence>
<proteinExistence type="predicted"/>
<name>A0A382EUD0_9ZZZZ</name>
<feature type="transmembrane region" description="Helical" evidence="1">
    <location>
        <begin position="20"/>
        <end position="40"/>
    </location>
</feature>
<evidence type="ECO:0000256" key="1">
    <source>
        <dbReference type="SAM" id="Phobius"/>
    </source>
</evidence>
<accession>A0A382EUD0</accession>
<sequence>MFEELYRDAQRLLHSPYLTYALGGLFIVVWWIASRIVGLVRHARGVREERPRRRLPLN</sequence>
<keyword evidence="1" id="KW-1133">Transmembrane helix</keyword>
<dbReference type="AlphaFoldDB" id="A0A382EUD0"/>
<keyword evidence="1" id="KW-0812">Transmembrane</keyword>
<keyword evidence="1" id="KW-0472">Membrane</keyword>
<reference evidence="2" key="1">
    <citation type="submission" date="2018-05" db="EMBL/GenBank/DDBJ databases">
        <authorList>
            <person name="Lanie J.A."/>
            <person name="Ng W.-L."/>
            <person name="Kazmierczak K.M."/>
            <person name="Andrzejewski T.M."/>
            <person name="Davidsen T.M."/>
            <person name="Wayne K.J."/>
            <person name="Tettelin H."/>
            <person name="Glass J.I."/>
            <person name="Rusch D."/>
            <person name="Podicherti R."/>
            <person name="Tsui H.-C.T."/>
            <person name="Winkler M.E."/>
        </authorList>
    </citation>
    <scope>NUCLEOTIDE SEQUENCE</scope>
</reference>
<organism evidence="2">
    <name type="scientific">marine metagenome</name>
    <dbReference type="NCBI Taxonomy" id="408172"/>
    <lineage>
        <taxon>unclassified sequences</taxon>
        <taxon>metagenomes</taxon>
        <taxon>ecological metagenomes</taxon>
    </lineage>
</organism>
<dbReference type="EMBL" id="UINC01046244">
    <property type="protein sequence ID" value="SVB54009.1"/>
    <property type="molecule type" value="Genomic_DNA"/>
</dbReference>
<protein>
    <submittedName>
        <fullName evidence="2">Uncharacterized protein</fullName>
    </submittedName>
</protein>
<gene>
    <name evidence="2" type="ORF">METZ01_LOCUS206863</name>
</gene>